<dbReference type="CDD" id="cd00082">
    <property type="entry name" value="HisKA"/>
    <property type="match status" value="1"/>
</dbReference>
<keyword evidence="5" id="KW-0547">Nucleotide-binding</keyword>
<evidence type="ECO:0000256" key="8">
    <source>
        <dbReference type="ARBA" id="ARBA00023012"/>
    </source>
</evidence>
<organism evidence="12 13">
    <name type="scientific">Chryseolinea serpens</name>
    <dbReference type="NCBI Taxonomy" id="947013"/>
    <lineage>
        <taxon>Bacteria</taxon>
        <taxon>Pseudomonadati</taxon>
        <taxon>Bacteroidota</taxon>
        <taxon>Cytophagia</taxon>
        <taxon>Cytophagales</taxon>
        <taxon>Fulvivirgaceae</taxon>
        <taxon>Chryseolinea</taxon>
    </lineage>
</organism>
<evidence type="ECO:0000256" key="4">
    <source>
        <dbReference type="ARBA" id="ARBA00022679"/>
    </source>
</evidence>
<evidence type="ECO:0000256" key="9">
    <source>
        <dbReference type="SAM" id="Coils"/>
    </source>
</evidence>
<feature type="domain" description="Histidine kinase" evidence="11">
    <location>
        <begin position="293"/>
        <end position="507"/>
    </location>
</feature>
<dbReference type="RefSeq" id="WP_073136115.1">
    <property type="nucleotide sequence ID" value="NZ_FQWQ01000002.1"/>
</dbReference>
<dbReference type="Gene3D" id="1.10.287.130">
    <property type="match status" value="1"/>
</dbReference>
<evidence type="ECO:0000256" key="2">
    <source>
        <dbReference type="ARBA" id="ARBA00012438"/>
    </source>
</evidence>
<dbReference type="InterPro" id="IPR005467">
    <property type="entry name" value="His_kinase_dom"/>
</dbReference>
<dbReference type="SUPFAM" id="SSF47384">
    <property type="entry name" value="Homodimeric domain of signal transducing histidine kinase"/>
    <property type="match status" value="1"/>
</dbReference>
<keyword evidence="4" id="KW-0808">Transferase</keyword>
<evidence type="ECO:0000313" key="13">
    <source>
        <dbReference type="Proteomes" id="UP000184212"/>
    </source>
</evidence>
<keyword evidence="13" id="KW-1185">Reference proteome</keyword>
<evidence type="ECO:0000256" key="7">
    <source>
        <dbReference type="ARBA" id="ARBA00022840"/>
    </source>
</evidence>
<evidence type="ECO:0000256" key="3">
    <source>
        <dbReference type="ARBA" id="ARBA00022553"/>
    </source>
</evidence>
<feature type="transmembrane region" description="Helical" evidence="10">
    <location>
        <begin position="61"/>
        <end position="81"/>
    </location>
</feature>
<evidence type="ECO:0000256" key="5">
    <source>
        <dbReference type="ARBA" id="ARBA00022741"/>
    </source>
</evidence>
<dbReference type="InterPro" id="IPR050351">
    <property type="entry name" value="BphY/WalK/GraS-like"/>
</dbReference>
<comment type="catalytic activity">
    <reaction evidence="1">
        <text>ATP + protein L-histidine = ADP + protein N-phospho-L-histidine.</text>
        <dbReference type="EC" id="2.7.13.3"/>
    </reaction>
</comment>
<dbReference type="Pfam" id="PF02518">
    <property type="entry name" value="HATPase_c"/>
    <property type="match status" value="1"/>
</dbReference>
<dbReference type="EC" id="2.7.13.3" evidence="2"/>
<keyword evidence="6 12" id="KW-0418">Kinase</keyword>
<keyword evidence="10" id="KW-0472">Membrane</keyword>
<keyword evidence="10" id="KW-0812">Transmembrane</keyword>
<feature type="transmembrane region" description="Helical" evidence="10">
    <location>
        <begin position="138"/>
        <end position="160"/>
    </location>
</feature>
<dbReference type="GO" id="GO:0030295">
    <property type="term" value="F:protein kinase activator activity"/>
    <property type="evidence" value="ECO:0007669"/>
    <property type="project" value="TreeGrafter"/>
</dbReference>
<dbReference type="InterPro" id="IPR004358">
    <property type="entry name" value="Sig_transdc_His_kin-like_C"/>
</dbReference>
<dbReference type="InterPro" id="IPR003594">
    <property type="entry name" value="HATPase_dom"/>
</dbReference>
<sequence length="513" mass="57274">MEFEVLQRITRIGTRHVSNADDEEDIILSNKVSMLMCILPLIYIVANVYDQGWSRITLPILAQPLLFLLPVFVNALGYTTASRVLLSWNMPLQALIFSVYNKSSGMDFQTSHYMGIQFSIMASSVVPFLLFRLKDTFLMVLSLAGPFLALTCFDLVHNFFGVGYHQKGLSETGYALTKMRVLIGFIIITGSSLFLKRSVEKKEQVNKGLIADLEGKNREILGQLEEISTQNEYISVQNSQLEKQKQTIENQNHLLQVAKTDLEKKVKEKTADILQASEELEKQYLQLEQFAFMAAHNLRGPVARILGLLQLLQFPETDVLEKEKVMTLIGSSILDLDEVIHDLVSVVQVKYQSAGNNRRLKASDIIGEVLSQLKQDLDAQGIVISNQINPQHEIAVSDAFAHSILHNIISNSIKYKDASKTPHIFLRSEVNETECILEISDNGIGFDSDAHRDKLFKPFSRLNTRFSGKGLGLYLAKVQVESAGGHIFASSKVNEGTTIKLQFPIGAGIGSPN</sequence>
<feature type="transmembrane region" description="Helical" evidence="10">
    <location>
        <begin position="112"/>
        <end position="131"/>
    </location>
</feature>
<dbReference type="InterPro" id="IPR003661">
    <property type="entry name" value="HisK_dim/P_dom"/>
</dbReference>
<dbReference type="PROSITE" id="PS50109">
    <property type="entry name" value="HIS_KIN"/>
    <property type="match status" value="1"/>
</dbReference>
<dbReference type="PANTHER" id="PTHR42878:SF7">
    <property type="entry name" value="SENSOR HISTIDINE KINASE GLRK"/>
    <property type="match status" value="1"/>
</dbReference>
<dbReference type="Gene3D" id="3.30.565.10">
    <property type="entry name" value="Histidine kinase-like ATPase, C-terminal domain"/>
    <property type="match status" value="1"/>
</dbReference>
<dbReference type="GO" id="GO:0000155">
    <property type="term" value="F:phosphorelay sensor kinase activity"/>
    <property type="evidence" value="ECO:0007669"/>
    <property type="project" value="InterPro"/>
</dbReference>
<protein>
    <recommendedName>
        <fullName evidence="2">histidine kinase</fullName>
        <ecNumber evidence="2">2.7.13.3</ecNumber>
    </recommendedName>
</protein>
<dbReference type="GO" id="GO:0005524">
    <property type="term" value="F:ATP binding"/>
    <property type="evidence" value="ECO:0007669"/>
    <property type="project" value="UniProtKB-KW"/>
</dbReference>
<keyword evidence="8" id="KW-0902">Two-component regulatory system</keyword>
<dbReference type="Proteomes" id="UP000184212">
    <property type="component" value="Unassembled WGS sequence"/>
</dbReference>
<dbReference type="GO" id="GO:0007234">
    <property type="term" value="P:osmosensory signaling via phosphorelay pathway"/>
    <property type="evidence" value="ECO:0007669"/>
    <property type="project" value="TreeGrafter"/>
</dbReference>
<keyword evidence="9" id="KW-0175">Coiled coil</keyword>
<dbReference type="GO" id="GO:0000156">
    <property type="term" value="F:phosphorelay response regulator activity"/>
    <property type="evidence" value="ECO:0007669"/>
    <property type="project" value="TreeGrafter"/>
</dbReference>
<proteinExistence type="predicted"/>
<evidence type="ECO:0000313" key="12">
    <source>
        <dbReference type="EMBL" id="SHH24228.1"/>
    </source>
</evidence>
<dbReference type="STRING" id="947013.SAMN04488109_3329"/>
<dbReference type="AlphaFoldDB" id="A0A1M5RDF5"/>
<dbReference type="EMBL" id="FQWQ01000002">
    <property type="protein sequence ID" value="SHH24228.1"/>
    <property type="molecule type" value="Genomic_DNA"/>
</dbReference>
<keyword evidence="7" id="KW-0067">ATP-binding</keyword>
<accession>A0A1M5RDF5</accession>
<dbReference type="PRINTS" id="PR00344">
    <property type="entry name" value="BCTRLSENSOR"/>
</dbReference>
<dbReference type="InterPro" id="IPR036097">
    <property type="entry name" value="HisK_dim/P_sf"/>
</dbReference>
<feature type="transmembrane region" description="Helical" evidence="10">
    <location>
        <begin position="172"/>
        <end position="195"/>
    </location>
</feature>
<evidence type="ECO:0000259" key="11">
    <source>
        <dbReference type="PROSITE" id="PS50109"/>
    </source>
</evidence>
<keyword evidence="3" id="KW-0597">Phosphoprotein</keyword>
<evidence type="ECO:0000256" key="10">
    <source>
        <dbReference type="SAM" id="Phobius"/>
    </source>
</evidence>
<evidence type="ECO:0000256" key="1">
    <source>
        <dbReference type="ARBA" id="ARBA00000085"/>
    </source>
</evidence>
<gene>
    <name evidence="12" type="ORF">SAMN04488109_3329</name>
</gene>
<dbReference type="InterPro" id="IPR036890">
    <property type="entry name" value="HATPase_C_sf"/>
</dbReference>
<feature type="coiled-coil region" evidence="9">
    <location>
        <begin position="210"/>
        <end position="279"/>
    </location>
</feature>
<keyword evidence="10" id="KW-1133">Transmembrane helix</keyword>
<evidence type="ECO:0000256" key="6">
    <source>
        <dbReference type="ARBA" id="ARBA00022777"/>
    </source>
</evidence>
<dbReference type="SMART" id="SM00387">
    <property type="entry name" value="HATPase_c"/>
    <property type="match status" value="1"/>
</dbReference>
<reference evidence="12 13" key="1">
    <citation type="submission" date="2016-11" db="EMBL/GenBank/DDBJ databases">
        <authorList>
            <person name="Jaros S."/>
            <person name="Januszkiewicz K."/>
            <person name="Wedrychowicz H."/>
        </authorList>
    </citation>
    <scope>NUCLEOTIDE SEQUENCE [LARGE SCALE GENOMIC DNA]</scope>
    <source>
        <strain evidence="12 13">DSM 24574</strain>
    </source>
</reference>
<dbReference type="SUPFAM" id="SSF55874">
    <property type="entry name" value="ATPase domain of HSP90 chaperone/DNA topoisomerase II/histidine kinase"/>
    <property type="match status" value="1"/>
</dbReference>
<dbReference type="PANTHER" id="PTHR42878">
    <property type="entry name" value="TWO-COMPONENT HISTIDINE KINASE"/>
    <property type="match status" value="1"/>
</dbReference>
<name>A0A1M5RDF5_9BACT</name>
<feature type="transmembrane region" description="Helical" evidence="10">
    <location>
        <begin position="32"/>
        <end position="49"/>
    </location>
</feature>